<dbReference type="Gene3D" id="3.90.950.10">
    <property type="match status" value="1"/>
</dbReference>
<keyword evidence="4 9" id="KW-0546">Nucleotide metabolism</keyword>
<organism evidence="10 11">
    <name type="scientific">Pseudoluteimonas lycopersici</name>
    <dbReference type="NCBI Taxonomy" id="1324796"/>
    <lineage>
        <taxon>Bacteria</taxon>
        <taxon>Pseudomonadati</taxon>
        <taxon>Pseudomonadota</taxon>
        <taxon>Gammaproteobacteria</taxon>
        <taxon>Lysobacterales</taxon>
        <taxon>Lysobacteraceae</taxon>
        <taxon>Pseudoluteimonas</taxon>
    </lineage>
</organism>
<proteinExistence type="inferred from homology"/>
<evidence type="ECO:0000256" key="6">
    <source>
        <dbReference type="ARBA" id="ARBA00053369"/>
    </source>
</evidence>
<dbReference type="EMBL" id="CP041742">
    <property type="protein sequence ID" value="QDQ72609.1"/>
    <property type="molecule type" value="Genomic_DNA"/>
</dbReference>
<accession>A0A516V245</accession>
<dbReference type="PANTHER" id="PTHR43213">
    <property type="entry name" value="BIFUNCTIONAL DTTP/UTP PYROPHOSPHATASE/METHYLTRANSFERASE PROTEIN-RELATED"/>
    <property type="match status" value="1"/>
</dbReference>
<keyword evidence="3 9" id="KW-0378">Hydrolase</keyword>
<evidence type="ECO:0000256" key="3">
    <source>
        <dbReference type="ARBA" id="ARBA00022801"/>
    </source>
</evidence>
<keyword evidence="2 9" id="KW-0963">Cytoplasm</keyword>
<dbReference type="RefSeq" id="WP_143878125.1">
    <property type="nucleotide sequence ID" value="NZ_BAABLZ010000002.1"/>
</dbReference>
<dbReference type="NCBIfam" id="TIGR00172">
    <property type="entry name" value="maf"/>
    <property type="match status" value="1"/>
</dbReference>
<comment type="cofactor">
    <cofactor evidence="9">
        <name>a divalent metal cation</name>
        <dbReference type="ChEBI" id="CHEBI:60240"/>
    </cofactor>
</comment>
<dbReference type="OrthoDB" id="9813694at2"/>
<evidence type="ECO:0000256" key="9">
    <source>
        <dbReference type="HAMAP-Rule" id="MF_00528"/>
    </source>
</evidence>
<dbReference type="PANTHER" id="PTHR43213:SF10">
    <property type="entry name" value="7-METHYL-GTP PYROPHOSPHATASE"/>
    <property type="match status" value="1"/>
</dbReference>
<dbReference type="InterPro" id="IPR003697">
    <property type="entry name" value="Maf-like"/>
</dbReference>
<keyword evidence="11" id="KW-1185">Reference proteome</keyword>
<evidence type="ECO:0000256" key="1">
    <source>
        <dbReference type="ARBA" id="ARBA00004496"/>
    </source>
</evidence>
<dbReference type="FunFam" id="3.90.950.10:FF:000005">
    <property type="entry name" value="7-methyl-GTP pyrophosphatase"/>
    <property type="match status" value="1"/>
</dbReference>
<feature type="site" description="Important for substrate specificity" evidence="9">
    <location>
        <position position="16"/>
    </location>
</feature>
<evidence type="ECO:0000256" key="5">
    <source>
        <dbReference type="ARBA" id="ARBA00050213"/>
    </source>
</evidence>
<evidence type="ECO:0000313" key="10">
    <source>
        <dbReference type="EMBL" id="QDQ72609.1"/>
    </source>
</evidence>
<dbReference type="GO" id="GO:0047429">
    <property type="term" value="F:nucleoside triphosphate diphosphatase activity"/>
    <property type="evidence" value="ECO:0007669"/>
    <property type="project" value="InterPro"/>
</dbReference>
<dbReference type="EC" id="3.6.1.-" evidence="9"/>
<dbReference type="GO" id="GO:0009117">
    <property type="term" value="P:nucleotide metabolic process"/>
    <property type="evidence" value="ECO:0007669"/>
    <property type="project" value="UniProtKB-KW"/>
</dbReference>
<evidence type="ECO:0000256" key="2">
    <source>
        <dbReference type="ARBA" id="ARBA00022490"/>
    </source>
</evidence>
<dbReference type="PIRSF" id="PIRSF006305">
    <property type="entry name" value="Maf"/>
    <property type="match status" value="1"/>
</dbReference>
<comment type="caution">
    <text evidence="9">Lacks conserved residue(s) required for the propagation of feature annotation.</text>
</comment>
<feature type="site" description="Important for substrate specificity" evidence="9">
    <location>
        <position position="156"/>
    </location>
</feature>
<gene>
    <name evidence="10" type="ORF">FNZ56_01315</name>
</gene>
<feature type="site" description="Important for substrate specificity" evidence="9">
    <location>
        <position position="74"/>
    </location>
</feature>
<dbReference type="Proteomes" id="UP000315891">
    <property type="component" value="Chromosome"/>
</dbReference>
<evidence type="ECO:0000256" key="7">
    <source>
        <dbReference type="ARBA" id="ARBA00060749"/>
    </source>
</evidence>
<dbReference type="InterPro" id="IPR029001">
    <property type="entry name" value="ITPase-like_fam"/>
</dbReference>
<comment type="catalytic activity">
    <reaction evidence="5 9">
        <text>N(7)-methyl-GTP + H2O = N(7)-methyl-GMP + diphosphate + H(+)</text>
        <dbReference type="Rhea" id="RHEA:58744"/>
        <dbReference type="ChEBI" id="CHEBI:15377"/>
        <dbReference type="ChEBI" id="CHEBI:15378"/>
        <dbReference type="ChEBI" id="CHEBI:33019"/>
        <dbReference type="ChEBI" id="CHEBI:58285"/>
        <dbReference type="ChEBI" id="CHEBI:87133"/>
    </reaction>
</comment>
<comment type="subcellular location">
    <subcellularLocation>
        <location evidence="1 9">Cytoplasm</location>
    </subcellularLocation>
</comment>
<dbReference type="HAMAP" id="MF_00528">
    <property type="entry name" value="Maf"/>
    <property type="match status" value="1"/>
</dbReference>
<sequence>MNGSSRRLLLASTSPYRRELLSRLRLPFQCVPPRVDETPSSGEAPAALASRLAGEKAAEVHAREPDAFVIGSDQVADLEGRVLGKPGNFESAVAQLRAMSGREVAFHTALCVIGPGFRESAVDTTVVRMRDLGNDEIARYLQAEPAFDCAGSFKAEGLGIGLFEAIDSRDPTALVGLPLIATARLLRNGGFALP</sequence>
<comment type="function">
    <text evidence="6 9">Nucleoside triphosphate pyrophosphatase that hydrolyzes 7-methyl-GTP (m(7)GTP). May have a dual role in cell division arrest and in preventing the incorporation of modified nucleotides into cellular nucleic acids.</text>
</comment>
<protein>
    <recommendedName>
        <fullName evidence="8 9">7-methyl-GTP pyrophosphatase</fullName>
        <shortName evidence="9">m(7)GTP pyrophosphatase</shortName>
        <ecNumber evidence="9">3.6.1.-</ecNumber>
    </recommendedName>
</protein>
<dbReference type="GO" id="GO:0005737">
    <property type="term" value="C:cytoplasm"/>
    <property type="evidence" value="ECO:0007669"/>
    <property type="project" value="UniProtKB-SubCell"/>
</dbReference>
<feature type="active site" description="Proton acceptor" evidence="9">
    <location>
        <position position="73"/>
    </location>
</feature>
<dbReference type="Pfam" id="PF02545">
    <property type="entry name" value="Maf"/>
    <property type="match status" value="1"/>
</dbReference>
<dbReference type="AlphaFoldDB" id="A0A516V245"/>
<evidence type="ECO:0000256" key="8">
    <source>
        <dbReference type="ARBA" id="ARBA00068163"/>
    </source>
</evidence>
<name>A0A516V245_9GAMM</name>
<reference evidence="10 11" key="1">
    <citation type="submission" date="2019-07" db="EMBL/GenBank/DDBJ databases">
        <title>Lysobacter weifangensis sp. nov., isolated from bensulfuron-methyl contaminated farmland soil.</title>
        <authorList>
            <person name="Zhao H."/>
        </authorList>
    </citation>
    <scope>NUCLEOTIDE SEQUENCE [LARGE SCALE GENOMIC DNA]</scope>
    <source>
        <strain evidence="10 11">CC-Bw-6</strain>
    </source>
</reference>
<evidence type="ECO:0000256" key="4">
    <source>
        <dbReference type="ARBA" id="ARBA00023080"/>
    </source>
</evidence>
<dbReference type="CDD" id="cd00555">
    <property type="entry name" value="Maf"/>
    <property type="match status" value="1"/>
</dbReference>
<comment type="similarity">
    <text evidence="7 9">Belongs to the Maf family. YceF subfamily.</text>
</comment>
<evidence type="ECO:0000313" key="11">
    <source>
        <dbReference type="Proteomes" id="UP000315891"/>
    </source>
</evidence>
<dbReference type="SUPFAM" id="SSF52972">
    <property type="entry name" value="ITPase-like"/>
    <property type="match status" value="1"/>
</dbReference>